<dbReference type="Pfam" id="PF25869">
    <property type="entry name" value="3HB_CusB"/>
    <property type="match status" value="1"/>
</dbReference>
<evidence type="ECO:0000313" key="5">
    <source>
        <dbReference type="EMBL" id="TKC01852.1"/>
    </source>
</evidence>
<dbReference type="RefSeq" id="WP_136875620.1">
    <property type="nucleotide sequence ID" value="NZ_SWBO01000003.1"/>
</dbReference>
<proteinExistence type="predicted"/>
<dbReference type="Pfam" id="PF25919">
    <property type="entry name" value="BSH_CusB"/>
    <property type="match status" value="1"/>
</dbReference>
<dbReference type="Proteomes" id="UP000310477">
    <property type="component" value="Unassembled WGS sequence"/>
</dbReference>
<dbReference type="InterPro" id="IPR058790">
    <property type="entry name" value="BSH_CusB"/>
</dbReference>
<keyword evidence="6" id="KW-1185">Reference proteome</keyword>
<dbReference type="Gene3D" id="6.10.140.730">
    <property type="match status" value="1"/>
</dbReference>
<dbReference type="PROSITE" id="PS51257">
    <property type="entry name" value="PROKAR_LIPOPROTEIN"/>
    <property type="match status" value="1"/>
</dbReference>
<name>A0A4U1C6S5_9SPHI</name>
<dbReference type="GO" id="GO:0060003">
    <property type="term" value="P:copper ion export"/>
    <property type="evidence" value="ECO:0007669"/>
    <property type="project" value="TreeGrafter"/>
</dbReference>
<evidence type="ECO:0000259" key="3">
    <source>
        <dbReference type="Pfam" id="PF25869"/>
    </source>
</evidence>
<feature type="transmembrane region" description="Helical" evidence="2">
    <location>
        <begin position="5"/>
        <end position="24"/>
    </location>
</feature>
<comment type="caution">
    <text evidence="5">The sequence shown here is derived from an EMBL/GenBank/DDBJ whole genome shotgun (WGS) entry which is preliminary data.</text>
</comment>
<dbReference type="OrthoDB" id="9806939at2"/>
<organism evidence="5 6">
    <name type="scientific">Pedobacter cryotolerans</name>
    <dbReference type="NCBI Taxonomy" id="2571270"/>
    <lineage>
        <taxon>Bacteria</taxon>
        <taxon>Pseudomonadati</taxon>
        <taxon>Bacteroidota</taxon>
        <taxon>Sphingobacteriia</taxon>
        <taxon>Sphingobacteriales</taxon>
        <taxon>Sphingobacteriaceae</taxon>
        <taxon>Pedobacter</taxon>
    </lineage>
</organism>
<keyword evidence="2" id="KW-0472">Membrane</keyword>
<keyword evidence="2" id="KW-0812">Transmembrane</keyword>
<dbReference type="EMBL" id="SWBO01000003">
    <property type="protein sequence ID" value="TKC01852.1"/>
    <property type="molecule type" value="Genomic_DNA"/>
</dbReference>
<feature type="domain" description="CusB-like barrel-sandwich hybrid" evidence="4">
    <location>
        <begin position="94"/>
        <end position="252"/>
    </location>
</feature>
<accession>A0A4U1C6S5</accession>
<dbReference type="PANTHER" id="PTHR30097:SF15">
    <property type="entry name" value="CATION EFFLUX SYSTEM PROTEIN CUSB"/>
    <property type="match status" value="1"/>
</dbReference>
<keyword evidence="2" id="KW-1133">Transmembrane helix</keyword>
<evidence type="ECO:0000256" key="2">
    <source>
        <dbReference type="SAM" id="Phobius"/>
    </source>
</evidence>
<dbReference type="AlphaFoldDB" id="A0A4U1C6S5"/>
<reference evidence="5 6" key="1">
    <citation type="submission" date="2019-04" db="EMBL/GenBank/DDBJ databases">
        <title>Pedobacter sp. AR-2-6 sp. nov., isolated from Arctic soil.</title>
        <authorList>
            <person name="Dahal R.H."/>
            <person name="Kim D.-U."/>
        </authorList>
    </citation>
    <scope>NUCLEOTIDE SEQUENCE [LARGE SCALE GENOMIC DNA]</scope>
    <source>
        <strain evidence="5 6">AR-2-6</strain>
    </source>
</reference>
<evidence type="ECO:0000313" key="6">
    <source>
        <dbReference type="Proteomes" id="UP000310477"/>
    </source>
</evidence>
<sequence>MRKKYIVNPFSFALLMMAGIMVISSCNRNKAVKNDAHDDLGAVKIDSNLSHLLKPTNAQVVSTLPVIKAEYGTRIFTEEVHGIINYDTRNEHSVASRVGGRIERLLIKYNYQPVRKGQLIMEVYSPDLAAAQQELLFLQRSETDQSMLERAKQRLILLGMNNSTVNQLLKTRKVNYRIPVYSNADGYILEKSAAAQIVAPSAAAPSSGGDGMSSMAGGSTTAAAPVASTPVNSPVMLREGQYVSAGQSLFTIYNASSMLAEFSFKPDLASLIKKGDKLMFYKTADKSTAQNATIGMIQPVFKNGENFTIARTYLNKSNFRIGELLTAKIPVLLAASWWLPESAIVSLGDKKVLFKKEGNVVIPKAVKTGVTIAGMVQITEDISNWEVSKNAAYLVDSESFIKK</sequence>
<dbReference type="PANTHER" id="PTHR30097">
    <property type="entry name" value="CATION EFFLUX SYSTEM PROTEIN CUSB"/>
    <property type="match status" value="1"/>
</dbReference>
<dbReference type="InterPro" id="IPR051909">
    <property type="entry name" value="MFP_Cation_Efflux"/>
</dbReference>
<evidence type="ECO:0000256" key="1">
    <source>
        <dbReference type="ARBA" id="ARBA00022448"/>
    </source>
</evidence>
<dbReference type="GO" id="GO:0046914">
    <property type="term" value="F:transition metal ion binding"/>
    <property type="evidence" value="ECO:0007669"/>
    <property type="project" value="TreeGrafter"/>
</dbReference>
<keyword evidence="1" id="KW-0813">Transport</keyword>
<feature type="domain" description="CusB-like three alpha-helical bundle" evidence="3">
    <location>
        <begin position="127"/>
        <end position="175"/>
    </location>
</feature>
<dbReference type="InterPro" id="IPR058791">
    <property type="entry name" value="3HB_CusB"/>
</dbReference>
<evidence type="ECO:0000259" key="4">
    <source>
        <dbReference type="Pfam" id="PF25919"/>
    </source>
</evidence>
<protein>
    <submittedName>
        <fullName evidence="5">Biotin/lipoyl-binding protein</fullName>
    </submittedName>
</protein>
<dbReference type="GO" id="GO:0030288">
    <property type="term" value="C:outer membrane-bounded periplasmic space"/>
    <property type="evidence" value="ECO:0007669"/>
    <property type="project" value="TreeGrafter"/>
</dbReference>
<gene>
    <name evidence="5" type="ORF">FA045_06290</name>
</gene>
<dbReference type="GO" id="GO:0015679">
    <property type="term" value="P:plasma membrane copper ion transport"/>
    <property type="evidence" value="ECO:0007669"/>
    <property type="project" value="TreeGrafter"/>
</dbReference>